<evidence type="ECO:0000256" key="4">
    <source>
        <dbReference type="PIRSR" id="PIRSR000105-1"/>
    </source>
</evidence>
<dbReference type="PANTHER" id="PTHR48075">
    <property type="entry name" value="3-HYDROXYACYL-COA DEHYDROGENASE FAMILY PROTEIN"/>
    <property type="match status" value="1"/>
</dbReference>
<dbReference type="AlphaFoldDB" id="A0A917ETK8"/>
<keyword evidence="3" id="KW-0560">Oxidoreductase</keyword>
<accession>A0A917ETK8</accession>
<dbReference type="PANTHER" id="PTHR48075:SF5">
    <property type="entry name" value="3-HYDROXYBUTYRYL-COA DEHYDROGENASE"/>
    <property type="match status" value="1"/>
</dbReference>
<keyword evidence="8" id="KW-1185">Reference proteome</keyword>
<gene>
    <name evidence="7" type="ORF">GCM10011399_01960</name>
</gene>
<feature type="domain" description="3-hydroxyacyl-CoA dehydrogenase C-terminal" evidence="5">
    <location>
        <begin position="199"/>
        <end position="293"/>
    </location>
</feature>
<reference evidence="7 8" key="1">
    <citation type="journal article" date="2014" name="Int. J. Syst. Evol. Microbiol.">
        <title>Complete genome sequence of Corynebacterium casei LMG S-19264T (=DSM 44701T), isolated from a smear-ripened cheese.</title>
        <authorList>
            <consortium name="US DOE Joint Genome Institute (JGI-PGF)"/>
            <person name="Walter F."/>
            <person name="Albersmeier A."/>
            <person name="Kalinowski J."/>
            <person name="Ruckert C."/>
        </authorList>
    </citation>
    <scope>NUCLEOTIDE SEQUENCE [LARGE SCALE GENOMIC DNA]</scope>
    <source>
        <strain evidence="7 8">CGMCC 1.12976</strain>
    </source>
</reference>
<evidence type="ECO:0000256" key="2">
    <source>
        <dbReference type="ARBA" id="ARBA00009463"/>
    </source>
</evidence>
<organism evidence="7 8">
    <name type="scientific">Subtercola lobariae</name>
    <dbReference type="NCBI Taxonomy" id="1588641"/>
    <lineage>
        <taxon>Bacteria</taxon>
        <taxon>Bacillati</taxon>
        <taxon>Actinomycetota</taxon>
        <taxon>Actinomycetes</taxon>
        <taxon>Micrococcales</taxon>
        <taxon>Microbacteriaceae</taxon>
        <taxon>Subtercola</taxon>
    </lineage>
</organism>
<protein>
    <submittedName>
        <fullName evidence="7">3-hydroxyacyl-CoA dehydrogenase</fullName>
    </submittedName>
</protein>
<dbReference type="RefSeq" id="WP_188672302.1">
    <property type="nucleotide sequence ID" value="NZ_BMGP01000001.1"/>
</dbReference>
<dbReference type="InterPro" id="IPR006108">
    <property type="entry name" value="3HC_DH_C"/>
</dbReference>
<dbReference type="GO" id="GO:0006631">
    <property type="term" value="P:fatty acid metabolic process"/>
    <property type="evidence" value="ECO:0007669"/>
    <property type="project" value="InterPro"/>
</dbReference>
<name>A0A917ETK8_9MICO</name>
<sequence length="299" mass="31315">MSSVPDVADVLEVVAVPDVVGVLGGGRMGVGIAHAFLLAGSRAIILERDDAAAAHAREAFISALLKSVSRGTTNENADALRDRIDVTTDVSAFASAGLVVEAVPEDFALKSSMLQRVEAVLGDDAWLASNTSSLSIDDLAATLSRPERFCGLHFFNPVPSSTLVEIVRGEASLPSLIEAAQGWVEALGKTPITVKNSPGFASSRLGVVIAIEAIRMLEEGVASAEDIDAAMVLGYKFPVGPLRLTDLVGLDVRLGISEYLASTLGSRFEPPALLREKVAEGKLGRKSGEGFFVWADGEA</sequence>
<proteinExistence type="inferred from homology"/>
<dbReference type="PIRSF" id="PIRSF000105">
    <property type="entry name" value="HCDH"/>
    <property type="match status" value="1"/>
</dbReference>
<dbReference type="InterPro" id="IPR036291">
    <property type="entry name" value="NAD(P)-bd_dom_sf"/>
</dbReference>
<dbReference type="Gene3D" id="3.40.50.720">
    <property type="entry name" value="NAD(P)-binding Rossmann-like Domain"/>
    <property type="match status" value="1"/>
</dbReference>
<dbReference type="FunFam" id="3.40.50.720:FF:000009">
    <property type="entry name" value="Fatty oxidation complex, alpha subunit"/>
    <property type="match status" value="1"/>
</dbReference>
<dbReference type="Pfam" id="PF02737">
    <property type="entry name" value="3HCDH_N"/>
    <property type="match status" value="1"/>
</dbReference>
<dbReference type="Pfam" id="PF00725">
    <property type="entry name" value="3HCDH"/>
    <property type="match status" value="1"/>
</dbReference>
<dbReference type="InterPro" id="IPR008927">
    <property type="entry name" value="6-PGluconate_DH-like_C_sf"/>
</dbReference>
<comment type="pathway">
    <text evidence="1">Lipid metabolism; butanoate metabolism.</text>
</comment>
<comment type="similarity">
    <text evidence="2">Belongs to the 3-hydroxyacyl-CoA dehydrogenase family.</text>
</comment>
<dbReference type="SUPFAM" id="SSF48179">
    <property type="entry name" value="6-phosphogluconate dehydrogenase C-terminal domain-like"/>
    <property type="match status" value="1"/>
</dbReference>
<evidence type="ECO:0000256" key="1">
    <source>
        <dbReference type="ARBA" id="ARBA00005086"/>
    </source>
</evidence>
<comment type="caution">
    <text evidence="7">The sequence shown here is derived from an EMBL/GenBank/DDBJ whole genome shotgun (WGS) entry which is preliminary data.</text>
</comment>
<evidence type="ECO:0000259" key="5">
    <source>
        <dbReference type="Pfam" id="PF00725"/>
    </source>
</evidence>
<evidence type="ECO:0000259" key="6">
    <source>
        <dbReference type="Pfam" id="PF02737"/>
    </source>
</evidence>
<dbReference type="InterPro" id="IPR022694">
    <property type="entry name" value="3-OHacyl-CoA_DH"/>
</dbReference>
<dbReference type="InterPro" id="IPR006176">
    <property type="entry name" value="3-OHacyl-CoA_DH_NAD-bd"/>
</dbReference>
<evidence type="ECO:0000313" key="8">
    <source>
        <dbReference type="Proteomes" id="UP000598775"/>
    </source>
</evidence>
<dbReference type="GO" id="GO:0070403">
    <property type="term" value="F:NAD+ binding"/>
    <property type="evidence" value="ECO:0007669"/>
    <property type="project" value="InterPro"/>
</dbReference>
<dbReference type="SUPFAM" id="SSF51735">
    <property type="entry name" value="NAD(P)-binding Rossmann-fold domains"/>
    <property type="match status" value="1"/>
</dbReference>
<dbReference type="Gene3D" id="1.10.1040.10">
    <property type="entry name" value="N-(1-d-carboxylethyl)-l-norvaline Dehydrogenase, domain 2"/>
    <property type="match status" value="1"/>
</dbReference>
<dbReference type="GO" id="GO:0016616">
    <property type="term" value="F:oxidoreductase activity, acting on the CH-OH group of donors, NAD or NADP as acceptor"/>
    <property type="evidence" value="ECO:0007669"/>
    <property type="project" value="InterPro"/>
</dbReference>
<evidence type="ECO:0000313" key="7">
    <source>
        <dbReference type="EMBL" id="GGF11715.1"/>
    </source>
</evidence>
<feature type="site" description="Important for catalytic activity" evidence="4">
    <location>
        <position position="153"/>
    </location>
</feature>
<feature type="domain" description="3-hydroxyacyl-CoA dehydrogenase NAD binding" evidence="6">
    <location>
        <begin position="20"/>
        <end position="196"/>
    </location>
</feature>
<dbReference type="Proteomes" id="UP000598775">
    <property type="component" value="Unassembled WGS sequence"/>
</dbReference>
<dbReference type="InterPro" id="IPR013328">
    <property type="entry name" value="6PGD_dom2"/>
</dbReference>
<dbReference type="EMBL" id="BMGP01000001">
    <property type="protein sequence ID" value="GGF11715.1"/>
    <property type="molecule type" value="Genomic_DNA"/>
</dbReference>
<evidence type="ECO:0000256" key="3">
    <source>
        <dbReference type="ARBA" id="ARBA00023002"/>
    </source>
</evidence>